<dbReference type="EMBL" id="DWXZ01000213">
    <property type="protein sequence ID" value="HJB38402.1"/>
    <property type="molecule type" value="Genomic_DNA"/>
</dbReference>
<evidence type="ECO:0000259" key="1">
    <source>
        <dbReference type="Pfam" id="PF13320"/>
    </source>
</evidence>
<gene>
    <name evidence="2" type="ORF">H9942_10120</name>
</gene>
<name>A0A9D2RZE2_9FIRM</name>
<feature type="domain" description="Glycoside hydrolase 123 catalytic" evidence="1">
    <location>
        <begin position="166"/>
        <end position="494"/>
    </location>
</feature>
<reference evidence="2" key="2">
    <citation type="submission" date="2021-04" db="EMBL/GenBank/DDBJ databases">
        <authorList>
            <person name="Gilroy R."/>
        </authorList>
    </citation>
    <scope>NUCLEOTIDE SEQUENCE</scope>
    <source>
        <strain evidence="2">ChiBcolR8-3208</strain>
    </source>
</reference>
<comment type="caution">
    <text evidence="2">The sequence shown here is derived from an EMBL/GenBank/DDBJ whole genome shotgun (WGS) entry which is preliminary data.</text>
</comment>
<dbReference type="AlphaFoldDB" id="A0A9D2RZE2"/>
<reference evidence="2" key="1">
    <citation type="journal article" date="2021" name="PeerJ">
        <title>Extensive microbial diversity within the chicken gut microbiome revealed by metagenomics and culture.</title>
        <authorList>
            <person name="Gilroy R."/>
            <person name="Ravi A."/>
            <person name="Getino M."/>
            <person name="Pursley I."/>
            <person name="Horton D.L."/>
            <person name="Alikhan N.F."/>
            <person name="Baker D."/>
            <person name="Gharbi K."/>
            <person name="Hall N."/>
            <person name="Watson M."/>
            <person name="Adriaenssens E.M."/>
            <person name="Foster-Nyarko E."/>
            <person name="Jarju S."/>
            <person name="Secka A."/>
            <person name="Antonio M."/>
            <person name="Oren A."/>
            <person name="Chaudhuri R.R."/>
            <person name="La Ragione R."/>
            <person name="Hildebrand F."/>
            <person name="Pallen M.J."/>
        </authorList>
    </citation>
    <scope>NUCLEOTIDE SEQUENCE</scope>
    <source>
        <strain evidence="2">ChiBcolR8-3208</strain>
    </source>
</reference>
<dbReference type="InterPro" id="IPR025150">
    <property type="entry name" value="GH123_cat"/>
</dbReference>
<accession>A0A9D2RZE2</accession>
<protein>
    <submittedName>
        <fullName evidence="2">DUF4091 domain-containing protein</fullName>
    </submittedName>
</protein>
<dbReference type="Pfam" id="PF13320">
    <property type="entry name" value="GH123_cat"/>
    <property type="match status" value="1"/>
</dbReference>
<evidence type="ECO:0000313" key="2">
    <source>
        <dbReference type="EMBL" id="HJB38402.1"/>
    </source>
</evidence>
<proteinExistence type="predicted"/>
<sequence length="541" mass="60420">MLTASLYSPLEKFLLGRPVEAQPYTKASCLGGEEFAFQVVLQRDGWDITPVQVEAASPLGGVEVFQVGQVPCAMPAYPARHDEGYLTTQPGLFPDPLLPLEGAAVEVSAFLPTVLWVNVKVPQGCPRGDYPITLRFASKAGEAEATFTLHVVGVDLPPQKLVYTQWFHGDCLADYYHVPVWSEEHWALWEKFLSAAGEEGMNMVLTPLFTPPLDTEIGTERPCVQLLGVEKEGEAYRFDFSLVERFIRMAHRCGMEYFEISHLFTQWGAKAAPAIYVTEKGQRRRAFGWDTPATSPEYAGFLGQLLPALTSFLREQGLSGKVVFHISDEPTVEHLESYRQAKELVKPLLGDFPLYDALSDPACYDTGLVDHPVAATDHIVPFLERQVPGLWAYYCCSQCVDVGNRYLAQPSARNRIVGWQLYKFQIPGFLHWGYNFWYSQNSRHKLDPWRVTDALGAFPGGDPFSVYPGEDGPVQSLRMKVFHQGLQDLRALELARELTGEDAGAKVLPGFGEMTFSSYPQQAETLLAARERLNQLIEASL</sequence>
<organism evidence="2 3">
    <name type="scientific">Candidatus Acutalibacter ornithocaccae</name>
    <dbReference type="NCBI Taxonomy" id="2838416"/>
    <lineage>
        <taxon>Bacteria</taxon>
        <taxon>Bacillati</taxon>
        <taxon>Bacillota</taxon>
        <taxon>Clostridia</taxon>
        <taxon>Eubacteriales</taxon>
        <taxon>Acutalibacteraceae</taxon>
        <taxon>Acutalibacter</taxon>
    </lineage>
</organism>
<dbReference type="Proteomes" id="UP000824214">
    <property type="component" value="Unassembled WGS sequence"/>
</dbReference>
<evidence type="ECO:0000313" key="3">
    <source>
        <dbReference type="Proteomes" id="UP000824214"/>
    </source>
</evidence>